<evidence type="ECO:0000313" key="2">
    <source>
        <dbReference type="Proteomes" id="UP001283361"/>
    </source>
</evidence>
<gene>
    <name evidence="1" type="ORF">RRG08_061362</name>
</gene>
<dbReference type="Proteomes" id="UP001283361">
    <property type="component" value="Unassembled WGS sequence"/>
</dbReference>
<evidence type="ECO:0000313" key="1">
    <source>
        <dbReference type="EMBL" id="KAK3786811.1"/>
    </source>
</evidence>
<sequence>MLGQIDTNLGIPTLTLLPTDNMHHTTHAGVHHMETIARCSASSRRHTATHCHQKPGFWLSETSQSLVEREVLE</sequence>
<dbReference type="AlphaFoldDB" id="A0AAE1DXL7"/>
<comment type="caution">
    <text evidence="1">The sequence shown here is derived from an EMBL/GenBank/DDBJ whole genome shotgun (WGS) entry which is preliminary data.</text>
</comment>
<organism evidence="1 2">
    <name type="scientific">Elysia crispata</name>
    <name type="common">lettuce slug</name>
    <dbReference type="NCBI Taxonomy" id="231223"/>
    <lineage>
        <taxon>Eukaryota</taxon>
        <taxon>Metazoa</taxon>
        <taxon>Spiralia</taxon>
        <taxon>Lophotrochozoa</taxon>
        <taxon>Mollusca</taxon>
        <taxon>Gastropoda</taxon>
        <taxon>Heterobranchia</taxon>
        <taxon>Euthyneura</taxon>
        <taxon>Panpulmonata</taxon>
        <taxon>Sacoglossa</taxon>
        <taxon>Placobranchoidea</taxon>
        <taxon>Plakobranchidae</taxon>
        <taxon>Elysia</taxon>
    </lineage>
</organism>
<protein>
    <submittedName>
        <fullName evidence="1">Uncharacterized protein</fullName>
    </submittedName>
</protein>
<accession>A0AAE1DXL7</accession>
<name>A0AAE1DXL7_9GAST</name>
<keyword evidence="2" id="KW-1185">Reference proteome</keyword>
<dbReference type="EMBL" id="JAWDGP010001944">
    <property type="protein sequence ID" value="KAK3786811.1"/>
    <property type="molecule type" value="Genomic_DNA"/>
</dbReference>
<reference evidence="1" key="1">
    <citation type="journal article" date="2023" name="G3 (Bethesda)">
        <title>A reference genome for the long-term kleptoplast-retaining sea slug Elysia crispata morphotype clarki.</title>
        <authorList>
            <person name="Eastman K.E."/>
            <person name="Pendleton A.L."/>
            <person name="Shaikh M.A."/>
            <person name="Suttiyut T."/>
            <person name="Ogas R."/>
            <person name="Tomko P."/>
            <person name="Gavelis G."/>
            <person name="Widhalm J.R."/>
            <person name="Wisecaver J.H."/>
        </authorList>
    </citation>
    <scope>NUCLEOTIDE SEQUENCE</scope>
    <source>
        <strain evidence="1">ECLA1</strain>
    </source>
</reference>
<proteinExistence type="predicted"/>